<evidence type="ECO:0000256" key="1">
    <source>
        <dbReference type="ARBA" id="ARBA00004370"/>
    </source>
</evidence>
<evidence type="ECO:0000313" key="6">
    <source>
        <dbReference type="Proteomes" id="UP001501920"/>
    </source>
</evidence>
<dbReference type="GeneTree" id="ENSGT00940000155158"/>
<evidence type="ECO:0000256" key="2">
    <source>
        <dbReference type="ARBA" id="ARBA00022741"/>
    </source>
</evidence>
<dbReference type="SMART" id="SM00173">
    <property type="entry name" value="RAS"/>
    <property type="match status" value="1"/>
</dbReference>
<dbReference type="PROSITE" id="PS51421">
    <property type="entry name" value="RAS"/>
    <property type="match status" value="1"/>
</dbReference>
<dbReference type="InterPro" id="IPR003578">
    <property type="entry name" value="Small_GTPase_Rho"/>
</dbReference>
<keyword evidence="4" id="KW-0472">Membrane</keyword>
<name>A0AAR2M5H5_PYGNA</name>
<dbReference type="SMART" id="SM00175">
    <property type="entry name" value="RAB"/>
    <property type="match status" value="1"/>
</dbReference>
<dbReference type="GO" id="GO:0007264">
    <property type="term" value="P:small GTPase-mediated signal transduction"/>
    <property type="evidence" value="ECO:0007669"/>
    <property type="project" value="InterPro"/>
</dbReference>
<dbReference type="GO" id="GO:0005525">
    <property type="term" value="F:GTP binding"/>
    <property type="evidence" value="ECO:0007669"/>
    <property type="project" value="UniProtKB-KW"/>
</dbReference>
<comment type="subcellular location">
    <subcellularLocation>
        <location evidence="1">Membrane</location>
    </subcellularLocation>
</comment>
<organism evidence="5 6">
    <name type="scientific">Pygocentrus nattereri</name>
    <name type="common">Red-bellied piranha</name>
    <dbReference type="NCBI Taxonomy" id="42514"/>
    <lineage>
        <taxon>Eukaryota</taxon>
        <taxon>Metazoa</taxon>
        <taxon>Chordata</taxon>
        <taxon>Craniata</taxon>
        <taxon>Vertebrata</taxon>
        <taxon>Euteleostomi</taxon>
        <taxon>Actinopterygii</taxon>
        <taxon>Neopterygii</taxon>
        <taxon>Teleostei</taxon>
        <taxon>Ostariophysi</taxon>
        <taxon>Characiformes</taxon>
        <taxon>Characoidei</taxon>
        <taxon>Pygocentrus</taxon>
    </lineage>
</organism>
<evidence type="ECO:0000256" key="4">
    <source>
        <dbReference type="ARBA" id="ARBA00023136"/>
    </source>
</evidence>
<dbReference type="Gene3D" id="3.40.50.300">
    <property type="entry name" value="P-loop containing nucleotide triphosphate hydrolases"/>
    <property type="match status" value="1"/>
</dbReference>
<reference evidence="5" key="2">
    <citation type="submission" date="2025-08" db="UniProtKB">
        <authorList>
            <consortium name="Ensembl"/>
        </authorList>
    </citation>
    <scope>IDENTIFICATION</scope>
</reference>
<dbReference type="GO" id="GO:0003924">
    <property type="term" value="F:GTPase activity"/>
    <property type="evidence" value="ECO:0007669"/>
    <property type="project" value="InterPro"/>
</dbReference>
<dbReference type="GO" id="GO:0016020">
    <property type="term" value="C:membrane"/>
    <property type="evidence" value="ECO:0007669"/>
    <property type="project" value="UniProtKB-SubCell"/>
</dbReference>
<keyword evidence="3" id="KW-0342">GTP-binding</keyword>
<dbReference type="PROSITE" id="PS51419">
    <property type="entry name" value="RAB"/>
    <property type="match status" value="1"/>
</dbReference>
<reference evidence="5" key="3">
    <citation type="submission" date="2025-09" db="UniProtKB">
        <authorList>
            <consortium name="Ensembl"/>
        </authorList>
    </citation>
    <scope>IDENTIFICATION</scope>
</reference>
<dbReference type="AlphaFoldDB" id="A0AAR2M5H5"/>
<dbReference type="InterPro" id="IPR001806">
    <property type="entry name" value="Small_GTPase"/>
</dbReference>
<dbReference type="Proteomes" id="UP001501920">
    <property type="component" value="Chromosome 17"/>
</dbReference>
<dbReference type="SUPFAM" id="SSF52540">
    <property type="entry name" value="P-loop containing nucleoside triphosphate hydrolases"/>
    <property type="match status" value="1"/>
</dbReference>
<reference evidence="5 6" key="1">
    <citation type="submission" date="2020-10" db="EMBL/GenBank/DDBJ databases">
        <title>Pygocentrus nattereri (red-bellied piranha) genome, fPygNat1, primary haplotype.</title>
        <authorList>
            <person name="Myers G."/>
            <person name="Meyer A."/>
            <person name="Karagic N."/>
            <person name="Pippel M."/>
            <person name="Winkler S."/>
            <person name="Tracey A."/>
            <person name="Wood J."/>
            <person name="Formenti G."/>
            <person name="Howe K."/>
            <person name="Fedrigo O."/>
            <person name="Jarvis E.D."/>
        </authorList>
    </citation>
    <scope>NUCLEOTIDE SEQUENCE [LARGE SCALE GENOMIC DNA]</scope>
</reference>
<dbReference type="Pfam" id="PF00071">
    <property type="entry name" value="Ras"/>
    <property type="match status" value="1"/>
</dbReference>
<dbReference type="PRINTS" id="PR00449">
    <property type="entry name" value="RASTRNSFRMNG"/>
</dbReference>
<dbReference type="SMART" id="SM00174">
    <property type="entry name" value="RHO"/>
    <property type="match status" value="1"/>
</dbReference>
<dbReference type="PROSITE" id="PS51420">
    <property type="entry name" value="RHO"/>
    <property type="match status" value="1"/>
</dbReference>
<accession>A0AAR2M5H5</accession>
<dbReference type="CDD" id="cd00157">
    <property type="entry name" value="Rho"/>
    <property type="match status" value="1"/>
</dbReference>
<protein>
    <submittedName>
        <fullName evidence="5">Ras homolog family member Ga</fullName>
    </submittedName>
</protein>
<keyword evidence="6" id="KW-1185">Reference proteome</keyword>
<proteinExistence type="predicted"/>
<evidence type="ECO:0000256" key="3">
    <source>
        <dbReference type="ARBA" id="ARBA00023134"/>
    </source>
</evidence>
<dbReference type="FunFam" id="3.40.50.300:FF:002060">
    <property type="entry name" value="Rho family GTPase"/>
    <property type="match status" value="1"/>
</dbReference>
<dbReference type="PANTHER" id="PTHR24072">
    <property type="entry name" value="RHO FAMILY GTPASE"/>
    <property type="match status" value="1"/>
</dbReference>
<sequence length="200" mass="22241">SRLGNGYVTDCKHEPHRSQQTESVKCVVAGDKAVGKTELLKNTNEKITVGSKSIKLVLRETVGQNQNDRSRPVAYGGTNVFILCFSISNRRSFDNIKVMWYPEVSQHSPEVPFLLVGTKKDIRGDRNILQKLKQQNLTPVTKQQGEALAKEIKAVKYLECSTVKGGEGVNEVFEEAVRAYLNSKPKEQVDKSSESSCALQ</sequence>
<dbReference type="InterPro" id="IPR027417">
    <property type="entry name" value="P-loop_NTPase"/>
</dbReference>
<evidence type="ECO:0000313" key="5">
    <source>
        <dbReference type="Ensembl" id="ENSPNAP00000082629.1"/>
    </source>
</evidence>
<keyword evidence="2" id="KW-0547">Nucleotide-binding</keyword>
<dbReference type="Ensembl" id="ENSPNAT00000085304.1">
    <property type="protein sequence ID" value="ENSPNAP00000082629.1"/>
    <property type="gene ID" value="ENSPNAG00000032805.1"/>
</dbReference>